<evidence type="ECO:0000259" key="8">
    <source>
        <dbReference type="PROSITE" id="PS50928"/>
    </source>
</evidence>
<keyword evidence="5 7" id="KW-1133">Transmembrane helix</keyword>
<evidence type="ECO:0000256" key="2">
    <source>
        <dbReference type="ARBA" id="ARBA00022448"/>
    </source>
</evidence>
<keyword evidence="3" id="KW-1003">Cell membrane</keyword>
<evidence type="ECO:0000256" key="1">
    <source>
        <dbReference type="ARBA" id="ARBA00004651"/>
    </source>
</evidence>
<feature type="transmembrane region" description="Helical" evidence="7">
    <location>
        <begin position="270"/>
        <end position="293"/>
    </location>
</feature>
<evidence type="ECO:0000256" key="4">
    <source>
        <dbReference type="ARBA" id="ARBA00022692"/>
    </source>
</evidence>
<evidence type="ECO:0000256" key="6">
    <source>
        <dbReference type="ARBA" id="ARBA00023136"/>
    </source>
</evidence>
<dbReference type="PANTHER" id="PTHR30193">
    <property type="entry name" value="ABC TRANSPORTER PERMEASE PROTEIN"/>
    <property type="match status" value="1"/>
</dbReference>
<evidence type="ECO:0000256" key="3">
    <source>
        <dbReference type="ARBA" id="ARBA00022475"/>
    </source>
</evidence>
<dbReference type="GO" id="GO:0005886">
    <property type="term" value="C:plasma membrane"/>
    <property type="evidence" value="ECO:0007669"/>
    <property type="project" value="UniProtKB-SubCell"/>
</dbReference>
<evidence type="ECO:0000256" key="5">
    <source>
        <dbReference type="ARBA" id="ARBA00022989"/>
    </source>
</evidence>
<dbReference type="CDD" id="cd06261">
    <property type="entry name" value="TM_PBP2"/>
    <property type="match status" value="1"/>
</dbReference>
<dbReference type="GO" id="GO:0055085">
    <property type="term" value="P:transmembrane transport"/>
    <property type="evidence" value="ECO:0007669"/>
    <property type="project" value="InterPro"/>
</dbReference>
<keyword evidence="2 7" id="KW-0813">Transport</keyword>
<feature type="transmembrane region" description="Helical" evidence="7">
    <location>
        <begin position="7"/>
        <end position="29"/>
    </location>
</feature>
<dbReference type="InterPro" id="IPR035906">
    <property type="entry name" value="MetI-like_sf"/>
</dbReference>
<dbReference type="InterPro" id="IPR000515">
    <property type="entry name" value="MetI-like"/>
</dbReference>
<dbReference type="RefSeq" id="WP_350243704.1">
    <property type="nucleotide sequence ID" value="NZ_CP158299.1"/>
</dbReference>
<dbReference type="PANTHER" id="PTHR30193:SF37">
    <property type="entry name" value="INNER MEMBRANE ABC TRANSPORTER PERMEASE PROTEIN YCJO"/>
    <property type="match status" value="1"/>
</dbReference>
<organism evidence="9">
    <name type="scientific">Deinococcus sonorensis KR-87</name>
    <dbReference type="NCBI Taxonomy" id="694439"/>
    <lineage>
        <taxon>Bacteria</taxon>
        <taxon>Thermotogati</taxon>
        <taxon>Deinococcota</taxon>
        <taxon>Deinococci</taxon>
        <taxon>Deinococcales</taxon>
        <taxon>Deinococcaceae</taxon>
        <taxon>Deinococcus</taxon>
    </lineage>
</organism>
<dbReference type="KEGG" id="dsc:ABOD76_19920"/>
<dbReference type="Pfam" id="PF00528">
    <property type="entry name" value="BPD_transp_1"/>
    <property type="match status" value="1"/>
</dbReference>
<accession>A0AAU7UCK8</accession>
<keyword evidence="4 7" id="KW-0812">Transmembrane</keyword>
<feature type="domain" description="ABC transmembrane type-1" evidence="8">
    <location>
        <begin position="70"/>
        <end position="292"/>
    </location>
</feature>
<comment type="subcellular location">
    <subcellularLocation>
        <location evidence="1 7">Cell membrane</location>
        <topology evidence="1 7">Multi-pass membrane protein</topology>
    </subcellularLocation>
</comment>
<feature type="transmembrane region" description="Helical" evidence="7">
    <location>
        <begin position="158"/>
        <end position="183"/>
    </location>
</feature>
<dbReference type="EMBL" id="CP158299">
    <property type="protein sequence ID" value="XBV85663.1"/>
    <property type="molecule type" value="Genomic_DNA"/>
</dbReference>
<feature type="transmembrane region" description="Helical" evidence="7">
    <location>
        <begin position="211"/>
        <end position="231"/>
    </location>
</feature>
<feature type="transmembrane region" description="Helical" evidence="7">
    <location>
        <begin position="74"/>
        <end position="96"/>
    </location>
</feature>
<evidence type="ECO:0000313" key="9">
    <source>
        <dbReference type="EMBL" id="XBV85663.1"/>
    </source>
</evidence>
<gene>
    <name evidence="9" type="ORF">ABOD76_19920</name>
</gene>
<dbReference type="SUPFAM" id="SSF161098">
    <property type="entry name" value="MetI-like"/>
    <property type="match status" value="1"/>
</dbReference>
<sequence>MRKPFPLHLVVFLAPALLIYTALMIYPILASLWLSLNTVASDGRQVFAGVSNYARLFHSEVYAGPFWNALRNNAVFFVIHMLVQNPVGLALAVLLASRVRGSNIYRTILFTPTILSVVIVGFAWKLILNPAWGVQHSLLAPLGLERLDLPWLGLEGTALPALSLISVWQNVGIPMILFLAALIRIPEELYEAAALDGAGAWTTFRRIQLPLIVPTVGIVGVLTFVGNFNAFDLIYATQGALAGPNFASDLLGTLFYRTYFGYQLQAGNPYMGAAVAGAMLLVILIGVLAYLLLWQRRVQEVQF</sequence>
<dbReference type="InterPro" id="IPR051393">
    <property type="entry name" value="ABC_transporter_permease"/>
</dbReference>
<evidence type="ECO:0000256" key="7">
    <source>
        <dbReference type="RuleBase" id="RU363032"/>
    </source>
</evidence>
<dbReference type="Gene3D" id="1.10.3720.10">
    <property type="entry name" value="MetI-like"/>
    <property type="match status" value="1"/>
</dbReference>
<feature type="transmembrane region" description="Helical" evidence="7">
    <location>
        <begin position="108"/>
        <end position="127"/>
    </location>
</feature>
<protein>
    <submittedName>
        <fullName evidence="9">Sugar ABC transporter permease</fullName>
    </submittedName>
</protein>
<dbReference type="PROSITE" id="PS50928">
    <property type="entry name" value="ABC_TM1"/>
    <property type="match status" value="1"/>
</dbReference>
<keyword evidence="6 7" id="KW-0472">Membrane</keyword>
<reference evidence="9" key="1">
    <citation type="submission" date="2024-06" db="EMBL/GenBank/DDBJ databases">
        <title>Draft Genome Sequence of Deinococcus sonorensis Type Strain KR-87, a Biofilm Producing Representative of the Genus Deinococcus.</title>
        <authorList>
            <person name="Boren L.S."/>
            <person name="Grosso R.A."/>
            <person name="Hugenberg-Cox A.N."/>
            <person name="Hill J.T.E."/>
            <person name="Albert C.M."/>
            <person name="Tuohy J.M."/>
        </authorList>
    </citation>
    <scope>NUCLEOTIDE SEQUENCE</scope>
    <source>
        <strain evidence="9">KR-87</strain>
    </source>
</reference>
<comment type="similarity">
    <text evidence="7">Belongs to the binding-protein-dependent transport system permease family.</text>
</comment>
<name>A0AAU7UCK8_9DEIO</name>
<proteinExistence type="inferred from homology"/>
<dbReference type="AlphaFoldDB" id="A0AAU7UCK8"/>